<dbReference type="NCBIfam" id="NF041518">
    <property type="entry name" value="choice_anch_Q"/>
    <property type="match status" value="1"/>
</dbReference>
<accession>A0ABV8AI21</accession>
<organism evidence="5 6">
    <name type="scientific">Winogradskyella maritima</name>
    <dbReference type="NCBI Taxonomy" id="1517766"/>
    <lineage>
        <taxon>Bacteria</taxon>
        <taxon>Pseudomonadati</taxon>
        <taxon>Bacteroidota</taxon>
        <taxon>Flavobacteriia</taxon>
        <taxon>Flavobacteriales</taxon>
        <taxon>Flavobacteriaceae</taxon>
        <taxon>Winogradskyella</taxon>
    </lineage>
</organism>
<feature type="compositionally biased region" description="Polar residues" evidence="2">
    <location>
        <begin position="353"/>
        <end position="363"/>
    </location>
</feature>
<sequence length="764" mass="82749">MNKILHFTFNLILALSFGFLSAPLNAQIPNDYLARYDFTAGSVVNEADPGNGNLTGASFTFTADRFGNTNNALFCNNVRANGYVIQGPLNEFAIGFWVRMAGPIDPNEERVIDIADSNGNGIYISRSANASNNFRIQFRVGNVVTSKNFASTALANGNWSYIVLQSNKSGSLHDVDFYFNGNYEVGISNDLKLTSNSTAFPNSAELIINRASNFAGNVDDIQFFDRKLSATEISDIYNNVSSGNIIYVDASNGVRNTFDGMSWATAYPDIQTALSVANSGSEVWVTSNGTYFPSSNLDRNERFTITSDISIYGGFNGTETLRSERDLALNGRTVVSGDLLQDDSNPAPITAPGPNNASRADNSRTLFRISSPNVTIDGFELRDAYGDATANAVDISGHGGGIYVDITATGGTIEIANCRFTQNYVVGSGAGIYFRPANSLNSPNQNNSFNVSNCIFDYNYSRHGSGIFIQADISNISSSIQNSLFHDNVSGLTVGQGAGQGEFASSIWVINGDSTSEIFVDILNNTFVNNKETDNANVSVADNERSTVVITHFGAVGTGIRTHANIHNNLFSDNLYTLSSSQPSPVSYGRTTTDPDIVVSYCADINGFSAIDPFFKSNIITAPISFVNAANKDYRLDTASNPAVDSGDNSLVDSTEDLLGNQRIFNTIVDLGAYEFNSTLSTNDFDGGIELRLYPNPFSDMLYIDLPSATELKSLIVFDILGKSVIKFEEPKQRVDLSELTSGMYLLKIEIVDGTSFTRRILKK</sequence>
<feature type="signal peptide" evidence="3">
    <location>
        <begin position="1"/>
        <end position="26"/>
    </location>
</feature>
<reference evidence="6" key="1">
    <citation type="journal article" date="2019" name="Int. J. Syst. Evol. Microbiol.">
        <title>The Global Catalogue of Microorganisms (GCM) 10K type strain sequencing project: providing services to taxonomists for standard genome sequencing and annotation.</title>
        <authorList>
            <consortium name="The Broad Institute Genomics Platform"/>
            <consortium name="The Broad Institute Genome Sequencing Center for Infectious Disease"/>
            <person name="Wu L."/>
            <person name="Ma J."/>
        </authorList>
    </citation>
    <scope>NUCLEOTIDE SEQUENCE [LARGE SCALE GENOMIC DNA]</scope>
    <source>
        <strain evidence="6">CECT 8979</strain>
    </source>
</reference>
<evidence type="ECO:0000256" key="3">
    <source>
        <dbReference type="SAM" id="SignalP"/>
    </source>
</evidence>
<keyword evidence="1 3" id="KW-0732">Signal</keyword>
<dbReference type="InterPro" id="IPR026444">
    <property type="entry name" value="Secre_tail"/>
</dbReference>
<dbReference type="SMART" id="SM00710">
    <property type="entry name" value="PbH1"/>
    <property type="match status" value="6"/>
</dbReference>
<feature type="domain" description="Secretion system C-terminal sorting" evidence="4">
    <location>
        <begin position="693"/>
        <end position="757"/>
    </location>
</feature>
<evidence type="ECO:0000313" key="6">
    <source>
        <dbReference type="Proteomes" id="UP001595812"/>
    </source>
</evidence>
<dbReference type="Gene3D" id="2.160.20.10">
    <property type="entry name" value="Single-stranded right-handed beta-helix, Pectin lyase-like"/>
    <property type="match status" value="1"/>
</dbReference>
<feature type="region of interest" description="Disordered" evidence="2">
    <location>
        <begin position="340"/>
        <end position="363"/>
    </location>
</feature>
<proteinExistence type="predicted"/>
<evidence type="ECO:0000256" key="1">
    <source>
        <dbReference type="ARBA" id="ARBA00022729"/>
    </source>
</evidence>
<dbReference type="SUPFAM" id="SSF49899">
    <property type="entry name" value="Concanavalin A-like lectins/glucanases"/>
    <property type="match status" value="1"/>
</dbReference>
<dbReference type="SUPFAM" id="SSF51126">
    <property type="entry name" value="Pectin lyase-like"/>
    <property type="match status" value="1"/>
</dbReference>
<dbReference type="Pfam" id="PF13385">
    <property type="entry name" value="Laminin_G_3"/>
    <property type="match status" value="1"/>
</dbReference>
<dbReference type="InterPro" id="IPR013320">
    <property type="entry name" value="ConA-like_dom_sf"/>
</dbReference>
<dbReference type="Proteomes" id="UP001595812">
    <property type="component" value="Unassembled WGS sequence"/>
</dbReference>
<dbReference type="EMBL" id="JBHSAT010000004">
    <property type="protein sequence ID" value="MFC3877503.1"/>
    <property type="molecule type" value="Genomic_DNA"/>
</dbReference>
<dbReference type="RefSeq" id="WP_386099916.1">
    <property type="nucleotide sequence ID" value="NZ_JBHSAT010000004.1"/>
</dbReference>
<evidence type="ECO:0000259" key="4">
    <source>
        <dbReference type="Pfam" id="PF18962"/>
    </source>
</evidence>
<evidence type="ECO:0000256" key="2">
    <source>
        <dbReference type="SAM" id="MobiDB-lite"/>
    </source>
</evidence>
<gene>
    <name evidence="5" type="ORF">ACFOSX_09690</name>
</gene>
<dbReference type="InterPro" id="IPR012334">
    <property type="entry name" value="Pectin_lyas_fold"/>
</dbReference>
<protein>
    <submittedName>
        <fullName evidence="5">T9SS type A sorting domain-containing protein</fullName>
    </submittedName>
</protein>
<comment type="caution">
    <text evidence="5">The sequence shown here is derived from an EMBL/GenBank/DDBJ whole genome shotgun (WGS) entry which is preliminary data.</text>
</comment>
<dbReference type="InterPro" id="IPR006626">
    <property type="entry name" value="PbH1"/>
</dbReference>
<evidence type="ECO:0000313" key="5">
    <source>
        <dbReference type="EMBL" id="MFC3877503.1"/>
    </source>
</evidence>
<dbReference type="InterPro" id="IPR059226">
    <property type="entry name" value="Choice_anch_Q_dom"/>
</dbReference>
<dbReference type="Gene3D" id="2.60.120.200">
    <property type="match status" value="1"/>
</dbReference>
<keyword evidence="6" id="KW-1185">Reference proteome</keyword>
<name>A0ABV8AI21_9FLAO</name>
<feature type="chain" id="PRO_5045730796" evidence="3">
    <location>
        <begin position="27"/>
        <end position="764"/>
    </location>
</feature>
<dbReference type="NCBIfam" id="TIGR04183">
    <property type="entry name" value="Por_Secre_tail"/>
    <property type="match status" value="1"/>
</dbReference>
<dbReference type="InterPro" id="IPR011050">
    <property type="entry name" value="Pectin_lyase_fold/virulence"/>
</dbReference>
<dbReference type="Pfam" id="PF18962">
    <property type="entry name" value="Por_Secre_tail"/>
    <property type="match status" value="1"/>
</dbReference>